<gene>
    <name evidence="14" type="ORF">PENSUB_10115</name>
</gene>
<keyword evidence="10" id="KW-1133">Transmembrane helix</keyword>
<dbReference type="InterPro" id="IPR026050">
    <property type="entry name" value="C1GALT1/C1GALT1_chp1"/>
</dbReference>
<evidence type="ECO:0000256" key="11">
    <source>
        <dbReference type="ARBA" id="ARBA00023136"/>
    </source>
</evidence>
<evidence type="ECO:0000313" key="14">
    <source>
        <dbReference type="EMBL" id="OKO97321.1"/>
    </source>
</evidence>
<dbReference type="GO" id="GO:0000166">
    <property type="term" value="F:nucleotide binding"/>
    <property type="evidence" value="ECO:0007669"/>
    <property type="project" value="UniProtKB-KW"/>
</dbReference>
<evidence type="ECO:0000256" key="6">
    <source>
        <dbReference type="ARBA" id="ARBA00022679"/>
    </source>
</evidence>
<evidence type="ECO:0000256" key="3">
    <source>
        <dbReference type="ARBA" id="ARBA00006462"/>
    </source>
</evidence>
<evidence type="ECO:0000256" key="12">
    <source>
        <dbReference type="SAM" id="MobiDB-lite"/>
    </source>
</evidence>
<accession>A0A1Q5TAU9</accession>
<protein>
    <recommendedName>
        <fullName evidence="4">N-acetylgalactosaminide beta-1,3-galactosyltransferase</fullName>
        <ecNumber evidence="4">2.4.1.122</ecNumber>
    </recommendedName>
</protein>
<evidence type="ECO:0000256" key="7">
    <source>
        <dbReference type="ARBA" id="ARBA00022692"/>
    </source>
</evidence>
<evidence type="ECO:0000256" key="9">
    <source>
        <dbReference type="ARBA" id="ARBA00022968"/>
    </source>
</evidence>
<proteinExistence type="inferred from homology"/>
<name>A0A1Q5TAU9_9EURO</name>
<keyword evidence="11" id="KW-0472">Membrane</keyword>
<dbReference type="Proteomes" id="UP000186955">
    <property type="component" value="Unassembled WGS sequence"/>
</dbReference>
<dbReference type="GO" id="GO:0016020">
    <property type="term" value="C:membrane"/>
    <property type="evidence" value="ECO:0007669"/>
    <property type="project" value="UniProtKB-SubCell"/>
</dbReference>
<dbReference type="Pfam" id="PF02434">
    <property type="entry name" value="Fringe"/>
    <property type="match status" value="1"/>
</dbReference>
<keyword evidence="9" id="KW-0735">Signal-anchor</keyword>
<feature type="compositionally biased region" description="Polar residues" evidence="12">
    <location>
        <begin position="438"/>
        <end position="457"/>
    </location>
</feature>
<keyword evidence="6" id="KW-0808">Transferase</keyword>
<dbReference type="PANTHER" id="PTHR23033">
    <property type="entry name" value="BETA1,3-GALACTOSYLTRANSFERASE"/>
    <property type="match status" value="1"/>
</dbReference>
<comment type="similarity">
    <text evidence="3">Belongs to the glycosyltransferase 31 family. Beta3-Gal-T subfamily.</text>
</comment>
<feature type="region of interest" description="Disordered" evidence="12">
    <location>
        <begin position="35"/>
        <end position="57"/>
    </location>
</feature>
<dbReference type="GO" id="GO:0016263">
    <property type="term" value="F:glycoprotein-N-acetylgalactosamine 3-beta-galactosyltransferase activity"/>
    <property type="evidence" value="ECO:0007669"/>
    <property type="project" value="UniProtKB-EC"/>
</dbReference>
<feature type="domain" description="Fringe-like glycosyltransferase" evidence="13">
    <location>
        <begin position="167"/>
        <end position="283"/>
    </location>
</feature>
<keyword evidence="8" id="KW-0547">Nucleotide-binding</keyword>
<dbReference type="PANTHER" id="PTHR23033:SF47">
    <property type="entry name" value="APPLE DOMAIN-CONTAINING PROTEIN-RELATED"/>
    <property type="match status" value="1"/>
</dbReference>
<dbReference type="Gene3D" id="3.90.550.50">
    <property type="match status" value="1"/>
</dbReference>
<dbReference type="AlphaFoldDB" id="A0A1Q5TAU9"/>
<feature type="region of interest" description="Disordered" evidence="12">
    <location>
        <begin position="438"/>
        <end position="477"/>
    </location>
</feature>
<organism evidence="14 15">
    <name type="scientific">Penicillium subrubescens</name>
    <dbReference type="NCBI Taxonomy" id="1316194"/>
    <lineage>
        <taxon>Eukaryota</taxon>
        <taxon>Fungi</taxon>
        <taxon>Dikarya</taxon>
        <taxon>Ascomycota</taxon>
        <taxon>Pezizomycotina</taxon>
        <taxon>Eurotiomycetes</taxon>
        <taxon>Eurotiomycetidae</taxon>
        <taxon>Eurotiales</taxon>
        <taxon>Aspergillaceae</taxon>
        <taxon>Penicillium</taxon>
    </lineage>
</organism>
<evidence type="ECO:0000259" key="13">
    <source>
        <dbReference type="Pfam" id="PF02434"/>
    </source>
</evidence>
<evidence type="ECO:0000256" key="1">
    <source>
        <dbReference type="ARBA" id="ARBA00004606"/>
    </source>
</evidence>
<feature type="region of interest" description="Disordered" evidence="12">
    <location>
        <begin position="339"/>
        <end position="370"/>
    </location>
</feature>
<keyword evidence="7" id="KW-0812">Transmembrane</keyword>
<comment type="caution">
    <text evidence="14">The sequence shown here is derived from an EMBL/GenBank/DDBJ whole genome shotgun (WGS) entry which is preliminary data.</text>
</comment>
<evidence type="ECO:0000313" key="15">
    <source>
        <dbReference type="Proteomes" id="UP000186955"/>
    </source>
</evidence>
<evidence type="ECO:0000256" key="5">
    <source>
        <dbReference type="ARBA" id="ARBA00022676"/>
    </source>
</evidence>
<evidence type="ECO:0000256" key="4">
    <source>
        <dbReference type="ARBA" id="ARBA00012557"/>
    </source>
</evidence>
<reference evidence="14 15" key="1">
    <citation type="submission" date="2016-10" db="EMBL/GenBank/DDBJ databases">
        <title>Genome sequence of the ascomycete fungus Penicillium subrubescens.</title>
        <authorList>
            <person name="De Vries R.P."/>
            <person name="Peng M."/>
            <person name="Dilokpimol A."/>
            <person name="Hilden K."/>
            <person name="Makela M.R."/>
            <person name="Grigoriev I."/>
            <person name="Riley R."/>
            <person name="Granchi Z."/>
        </authorList>
    </citation>
    <scope>NUCLEOTIDE SEQUENCE [LARGE SCALE GENOMIC DNA]</scope>
    <source>
        <strain evidence="14 15">CBS 132785</strain>
    </source>
</reference>
<feature type="compositionally biased region" description="Polar residues" evidence="12">
    <location>
        <begin position="352"/>
        <end position="368"/>
    </location>
</feature>
<keyword evidence="15" id="KW-1185">Reference proteome</keyword>
<evidence type="ECO:0000256" key="8">
    <source>
        <dbReference type="ARBA" id="ARBA00022741"/>
    </source>
</evidence>
<dbReference type="EC" id="2.4.1.122" evidence="4"/>
<dbReference type="STRING" id="1316194.A0A1Q5TAU9"/>
<comment type="subcellular location">
    <subcellularLocation>
        <location evidence="1">Membrane</location>
        <topology evidence="1">Single-pass type II membrane protein</topology>
    </subcellularLocation>
</comment>
<evidence type="ECO:0000256" key="2">
    <source>
        <dbReference type="ARBA" id="ARBA00004922"/>
    </source>
</evidence>
<evidence type="ECO:0000256" key="10">
    <source>
        <dbReference type="ARBA" id="ARBA00022989"/>
    </source>
</evidence>
<dbReference type="EMBL" id="MNBE01000695">
    <property type="protein sequence ID" value="OKO97321.1"/>
    <property type="molecule type" value="Genomic_DNA"/>
</dbReference>
<keyword evidence="5" id="KW-0328">Glycosyltransferase</keyword>
<sequence>MVPRRRFSRRFAALAAILALLFLYHIFTLHSDLQPRRQPTPNSAGRADPEITGEPAPICPPLPGIEDVLVVMKTGVTEAKDKVPVHFQSTLRCVPHYVIYSDFEEEIEGVKIHDVLRSMDSDVTEQIPDFDIYNRLKKLGRKGLEQDDFADEANSAIGKPNNPGWKLDKWKFLPMAQEALRHQPNAKWFVFMEADTYISWPTLLAWLSHFDHNKPWYLGTETQIADVIFAHGGSGFMLSNPALQLATEEYAARRTELHQYTNEHWAGDCVLGKVLADAGVNLHFSWPILQNSNIGELDQFTTELYRHPWCYIAVAFHHLNAHQIEDLWKFEQKRWRDVSKPSPPAPISNPPYTNRTQHNPNTNIPNHQQKNKRILLHSDVFREYIYPELASHPTRTNWDNLAADEQPHATNVEDCREVCDLQKECVQFSFRDNKCFTSSNPRLGSPNPNASSGWSTSRIHEKMDQSGICKAPEFGAG</sequence>
<comment type="pathway">
    <text evidence="2">Protein modification; protein glycosylation.</text>
</comment>
<dbReference type="InterPro" id="IPR003378">
    <property type="entry name" value="Fringe-like_glycosylTrfase"/>
</dbReference>